<dbReference type="Gene3D" id="2.60.120.10">
    <property type="entry name" value="Jelly Rolls"/>
    <property type="match status" value="1"/>
</dbReference>
<reference evidence="2 3" key="1">
    <citation type="journal article" date="2018" name="Arch. Microbiol.">
        <title>New insights into the metabolic potential of the phototrophic purple bacterium Rhodopila globiformis DSM 161(T) from its draft genome sequence and evidence for a vanadium-dependent nitrogenase.</title>
        <authorList>
            <person name="Imhoff J.F."/>
            <person name="Rahn T."/>
            <person name="Kunzel S."/>
            <person name="Neulinger S.C."/>
        </authorList>
    </citation>
    <scope>NUCLEOTIDE SEQUENCE [LARGE SCALE GENOMIC DNA]</scope>
    <source>
        <strain evidence="2 3">DSM 161</strain>
    </source>
</reference>
<dbReference type="InterPro" id="IPR011051">
    <property type="entry name" value="RmlC_Cupin_sf"/>
</dbReference>
<dbReference type="AlphaFoldDB" id="A0A2S6NLE9"/>
<dbReference type="OrthoDB" id="5639206at2"/>
<dbReference type="InterPro" id="IPR014710">
    <property type="entry name" value="RmlC-like_jellyroll"/>
</dbReference>
<sequence>MTLPAAHDVIAPDGSEVRILLSLTGGSMAHFRLRPGQVSAAVRHRTVEEIWYVLSGQGEMWRAAEGMETVTALAPGICLSIEPGTAFQFRAGETETLDAIAITMPPWPGEDEAEFVPGPWASPIDRNQS</sequence>
<proteinExistence type="predicted"/>
<dbReference type="Proteomes" id="UP000239724">
    <property type="component" value="Unassembled WGS sequence"/>
</dbReference>
<evidence type="ECO:0000313" key="3">
    <source>
        <dbReference type="Proteomes" id="UP000239724"/>
    </source>
</evidence>
<feature type="domain" description="Cupin type-2" evidence="1">
    <location>
        <begin position="30"/>
        <end position="102"/>
    </location>
</feature>
<keyword evidence="3" id="KW-1185">Reference proteome</keyword>
<dbReference type="EMBL" id="NHRY01000061">
    <property type="protein sequence ID" value="PPQ36172.1"/>
    <property type="molecule type" value="Genomic_DNA"/>
</dbReference>
<name>A0A2S6NLE9_RHOGL</name>
<dbReference type="InterPro" id="IPR013096">
    <property type="entry name" value="Cupin_2"/>
</dbReference>
<dbReference type="SUPFAM" id="SSF51182">
    <property type="entry name" value="RmlC-like cupins"/>
    <property type="match status" value="1"/>
</dbReference>
<comment type="caution">
    <text evidence="2">The sequence shown here is derived from an EMBL/GenBank/DDBJ whole genome shotgun (WGS) entry which is preliminary data.</text>
</comment>
<dbReference type="Pfam" id="PF07883">
    <property type="entry name" value="Cupin_2"/>
    <property type="match status" value="1"/>
</dbReference>
<evidence type="ECO:0000259" key="1">
    <source>
        <dbReference type="Pfam" id="PF07883"/>
    </source>
</evidence>
<organism evidence="2 3">
    <name type="scientific">Rhodopila globiformis</name>
    <name type="common">Rhodopseudomonas globiformis</name>
    <dbReference type="NCBI Taxonomy" id="1071"/>
    <lineage>
        <taxon>Bacteria</taxon>
        <taxon>Pseudomonadati</taxon>
        <taxon>Pseudomonadota</taxon>
        <taxon>Alphaproteobacteria</taxon>
        <taxon>Acetobacterales</taxon>
        <taxon>Acetobacteraceae</taxon>
        <taxon>Rhodopila</taxon>
    </lineage>
</organism>
<accession>A0A2S6NLE9</accession>
<protein>
    <recommendedName>
        <fullName evidence="1">Cupin type-2 domain-containing protein</fullName>
    </recommendedName>
</protein>
<gene>
    <name evidence="2" type="ORF">CCS01_05620</name>
</gene>
<evidence type="ECO:0000313" key="2">
    <source>
        <dbReference type="EMBL" id="PPQ36172.1"/>
    </source>
</evidence>